<sequence>MQMFAMLGQKPFEGIGCRMPQKFGETLKSWRGMRRRSQLDLALAAGVSARHISFLETGRARPSRAMVQSLCEELDVPRGARNLMLTSAGLAPAYEARALSAEEMAPMKAAVDWMLTRHAPYPAIALDRHWRLAALNPIAEIMFGAAGLQSGDSLLDAFLSNEALRSAILNLDDVEQLALARLRTELAHFGRDSVLEAAISALEQRVTNTPEDAHDVYALPAMMPTHYRVGGQDLSLFSTISQFGATEDIALADLRIELFFPADEATRVTLQNLSQ</sequence>
<proteinExistence type="predicted"/>
<dbReference type="PROSITE" id="PS50943">
    <property type="entry name" value="HTH_CROC1"/>
    <property type="match status" value="1"/>
</dbReference>
<dbReference type="SMART" id="SM00530">
    <property type="entry name" value="HTH_XRE"/>
    <property type="match status" value="1"/>
</dbReference>
<dbReference type="SUPFAM" id="SSF47413">
    <property type="entry name" value="lambda repressor-like DNA-binding domains"/>
    <property type="match status" value="1"/>
</dbReference>
<dbReference type="Pfam" id="PF17765">
    <property type="entry name" value="MLTR_LBD"/>
    <property type="match status" value="1"/>
</dbReference>
<feature type="domain" description="HTH cro/C1-type" evidence="1">
    <location>
        <begin position="27"/>
        <end position="81"/>
    </location>
</feature>
<dbReference type="AlphaFoldDB" id="A0A1M5JE00"/>
<dbReference type="InterPro" id="IPR041413">
    <property type="entry name" value="MLTR_LBD"/>
</dbReference>
<dbReference type="InterPro" id="IPR010982">
    <property type="entry name" value="Lambda_DNA-bd_dom_sf"/>
</dbReference>
<keyword evidence="3" id="KW-1185">Reference proteome</keyword>
<evidence type="ECO:0000313" key="3">
    <source>
        <dbReference type="Proteomes" id="UP000184211"/>
    </source>
</evidence>
<gene>
    <name evidence="2" type="ORF">SAMN04488044_0622</name>
</gene>
<organism evidence="2 3">
    <name type="scientific">Cognatishimia maritima</name>
    <dbReference type="NCBI Taxonomy" id="870908"/>
    <lineage>
        <taxon>Bacteria</taxon>
        <taxon>Pseudomonadati</taxon>
        <taxon>Pseudomonadota</taxon>
        <taxon>Alphaproteobacteria</taxon>
        <taxon>Rhodobacterales</taxon>
        <taxon>Paracoccaceae</taxon>
        <taxon>Cognatishimia</taxon>
    </lineage>
</organism>
<name>A0A1M5JE00_9RHOB</name>
<evidence type="ECO:0000313" key="2">
    <source>
        <dbReference type="EMBL" id="SHG38585.1"/>
    </source>
</evidence>
<dbReference type="EMBL" id="FQWM01000001">
    <property type="protein sequence ID" value="SHG38585.1"/>
    <property type="molecule type" value="Genomic_DNA"/>
</dbReference>
<dbReference type="STRING" id="870908.SAMN04488044_0622"/>
<dbReference type="Proteomes" id="UP000184211">
    <property type="component" value="Unassembled WGS sequence"/>
</dbReference>
<evidence type="ECO:0000259" key="1">
    <source>
        <dbReference type="PROSITE" id="PS50943"/>
    </source>
</evidence>
<reference evidence="3" key="1">
    <citation type="submission" date="2016-11" db="EMBL/GenBank/DDBJ databases">
        <authorList>
            <person name="Varghese N."/>
            <person name="Submissions S."/>
        </authorList>
    </citation>
    <scope>NUCLEOTIDE SEQUENCE [LARGE SCALE GENOMIC DNA]</scope>
    <source>
        <strain evidence="3">DSM 28223</strain>
    </source>
</reference>
<dbReference type="Pfam" id="PF13560">
    <property type="entry name" value="HTH_31"/>
    <property type="match status" value="1"/>
</dbReference>
<dbReference type="GO" id="GO:0003677">
    <property type="term" value="F:DNA binding"/>
    <property type="evidence" value="ECO:0007669"/>
    <property type="project" value="InterPro"/>
</dbReference>
<protein>
    <submittedName>
        <fullName evidence="2">Transcriptional regulator, XRE family</fullName>
    </submittedName>
</protein>
<dbReference type="Gene3D" id="1.10.260.40">
    <property type="entry name" value="lambda repressor-like DNA-binding domains"/>
    <property type="match status" value="1"/>
</dbReference>
<accession>A0A1M5JE00</accession>
<dbReference type="PANTHER" id="PTHR35010:SF4">
    <property type="entry name" value="BLL5781 PROTEIN"/>
    <property type="match status" value="1"/>
</dbReference>
<dbReference type="CDD" id="cd00093">
    <property type="entry name" value="HTH_XRE"/>
    <property type="match status" value="1"/>
</dbReference>
<dbReference type="PANTHER" id="PTHR35010">
    <property type="entry name" value="BLL4672 PROTEIN-RELATED"/>
    <property type="match status" value="1"/>
</dbReference>
<dbReference type="Gene3D" id="3.30.450.180">
    <property type="match status" value="1"/>
</dbReference>
<dbReference type="InterPro" id="IPR001387">
    <property type="entry name" value="Cro/C1-type_HTH"/>
</dbReference>